<proteinExistence type="predicted"/>
<evidence type="ECO:0000313" key="4">
    <source>
        <dbReference type="Proteomes" id="UP000504606"/>
    </source>
</evidence>
<dbReference type="AlphaFoldDB" id="A0A9C6X3W4"/>
<keyword evidence="1" id="KW-0862">Zinc</keyword>
<dbReference type="Pfam" id="PF21056">
    <property type="entry name" value="ZSWIM1-3_RNaseH-like"/>
    <property type="match status" value="1"/>
</dbReference>
<keyword evidence="1" id="KW-0863">Zinc-finger</keyword>
<feature type="region of interest" description="Disordered" evidence="2">
    <location>
        <begin position="653"/>
        <end position="710"/>
    </location>
</feature>
<keyword evidence="1" id="KW-0479">Metal-binding</keyword>
<gene>
    <name evidence="5" type="primary">LOC127750611</name>
</gene>
<dbReference type="InterPro" id="IPR048325">
    <property type="entry name" value="ZSWIM3_N"/>
</dbReference>
<accession>A0A9C6X3W4</accession>
<evidence type="ECO:0000256" key="1">
    <source>
        <dbReference type="PROSITE-ProRule" id="PRU00325"/>
    </source>
</evidence>
<keyword evidence="4" id="KW-1185">Reference proteome</keyword>
<feature type="domain" description="SWIM-type" evidence="3">
    <location>
        <begin position="501"/>
        <end position="535"/>
    </location>
</feature>
<dbReference type="Proteomes" id="UP000504606">
    <property type="component" value="Unplaced"/>
</dbReference>
<reference evidence="5" key="1">
    <citation type="submission" date="2025-08" db="UniProtKB">
        <authorList>
            <consortium name="RefSeq"/>
        </authorList>
    </citation>
    <scope>IDENTIFICATION</scope>
    <source>
        <tissue evidence="5">Whole organism</tissue>
    </source>
</reference>
<protein>
    <submittedName>
        <fullName evidence="5">Uncharacterized protein LOC127750611 isoform X1</fullName>
    </submittedName>
</protein>
<dbReference type="OrthoDB" id="123417at2759"/>
<feature type="compositionally biased region" description="Polar residues" evidence="2">
    <location>
        <begin position="653"/>
        <end position="675"/>
    </location>
</feature>
<dbReference type="KEGG" id="foc:127750611"/>
<dbReference type="PROSITE" id="PS50966">
    <property type="entry name" value="ZF_SWIM"/>
    <property type="match status" value="1"/>
</dbReference>
<dbReference type="InterPro" id="IPR007527">
    <property type="entry name" value="Znf_SWIM"/>
</dbReference>
<dbReference type="PANTHER" id="PTHR31569:SF4">
    <property type="entry name" value="SWIM-TYPE DOMAIN-CONTAINING PROTEIN"/>
    <property type="match status" value="1"/>
</dbReference>
<name>A0A9C6X3W4_FRAOC</name>
<evidence type="ECO:0000313" key="5">
    <source>
        <dbReference type="RefSeq" id="XP_052128680.1"/>
    </source>
</evidence>
<sequence>MATLHLNKVFNSFEEFEQAQEKYENENFMVWVRGRSTSVEHANALLRSKGRTDLFDEKLKYRYVNFSCKLGVLPNQEKRIGTGKGDRPRQESHKIGCPAFLYLSAKGRNQLFIKEFVPEHNHECDERVFNQLPEKRDLTSDAQEKVKLLFEGGVKPSVVRNILRGLTGSVTARDLANYRARWNKEKHGGLSEEERLATVLQNLKEADDGASIFIGTDDEENLKYVFFQTSGMRKNVAQYGRVILLDHSHKVNKNRMPVCVLMVMDGEGNGRAAGYAFVANEQLVTVADVLSSFRQSIGEDVAMGVKTIVIDKDPSEIGAIQEVFPDVHIQLCIFHVGRTLKEKSSKETTEVKEIVDELKYVRTDARFKALCSQLEKAASVDFYEYMKENWLDCPQAWSFRDKQHSINLGNTTTNRVENHNSKIKMILNSKSTLADAVEGLLNIFTNKEEDVYFRETTASFKVAYLTTAISDPIVNAMLNDLTRFASDLLINELQKVPSDEEIVEYEGSTSECGCPHFMSYDLPCRHIFQCRRMQGEKPYHLGEIAPMFRKKRLCDVAIAPGLVKKKILPVTVPKTSREKYNAANDTCRLISSLLAECGSAQFHERSLVLKELFKLWAEGKEVVLLEKPKGASETSYALDSCVVEVLDMPCKDTSVNPGENTQPKVTSQAQHTAQETEMEHIKISDSTPDENAKQNETPQAQHTSQETEENGIPVIVLDSDDELCDTEVRDVYIKVEEDDFDTPKTPATPSTDIGLEFSDFILTHDGASEDGGANRLSELVLAMDNDNESSGSNTKEKEVPLHSDTATPRKHFEHILNTS</sequence>
<evidence type="ECO:0000256" key="2">
    <source>
        <dbReference type="SAM" id="MobiDB-lite"/>
    </source>
</evidence>
<feature type="region of interest" description="Disordered" evidence="2">
    <location>
        <begin position="785"/>
        <end position="808"/>
    </location>
</feature>
<dbReference type="GO" id="GO:0008270">
    <property type="term" value="F:zinc ion binding"/>
    <property type="evidence" value="ECO:0007669"/>
    <property type="project" value="UniProtKB-KW"/>
</dbReference>
<dbReference type="Pfam" id="PF21599">
    <property type="entry name" value="ZSWIM3_N"/>
    <property type="match status" value="1"/>
</dbReference>
<dbReference type="InterPro" id="IPR048324">
    <property type="entry name" value="ZSWIM1-3_RNaseH-like"/>
</dbReference>
<evidence type="ECO:0000259" key="3">
    <source>
        <dbReference type="PROSITE" id="PS50966"/>
    </source>
</evidence>
<organism evidence="4 5">
    <name type="scientific">Frankliniella occidentalis</name>
    <name type="common">Western flower thrips</name>
    <name type="synonym">Euthrips occidentalis</name>
    <dbReference type="NCBI Taxonomy" id="133901"/>
    <lineage>
        <taxon>Eukaryota</taxon>
        <taxon>Metazoa</taxon>
        <taxon>Ecdysozoa</taxon>
        <taxon>Arthropoda</taxon>
        <taxon>Hexapoda</taxon>
        <taxon>Insecta</taxon>
        <taxon>Pterygota</taxon>
        <taxon>Neoptera</taxon>
        <taxon>Paraneoptera</taxon>
        <taxon>Thysanoptera</taxon>
        <taxon>Terebrantia</taxon>
        <taxon>Thripoidea</taxon>
        <taxon>Thripidae</taxon>
        <taxon>Frankliniella</taxon>
    </lineage>
</organism>
<dbReference type="GeneID" id="127750611"/>
<dbReference type="InterPro" id="IPR052579">
    <property type="entry name" value="Zinc_finger_SWIM"/>
</dbReference>
<dbReference type="RefSeq" id="XP_052128680.1">
    <property type="nucleotide sequence ID" value="XM_052272720.1"/>
</dbReference>
<feature type="compositionally biased region" description="Polar residues" evidence="2">
    <location>
        <begin position="694"/>
        <end position="704"/>
    </location>
</feature>
<dbReference type="PANTHER" id="PTHR31569">
    <property type="entry name" value="SWIM-TYPE DOMAIN-CONTAINING PROTEIN"/>
    <property type="match status" value="1"/>
</dbReference>